<accession>A0A8D0S0B5</accession>
<sequence>MKEDSMHISIDTGKIFDKVQYPFTIKTLRKLEIEGNFHNMIRSIYENSTANILNDESLKGFPLRSRVRHECPFSLLLINTILEILARAIREEKKKTYRLERKR</sequence>
<proteinExistence type="predicted"/>
<evidence type="ECO:0008006" key="3">
    <source>
        <dbReference type="Google" id="ProtNLM"/>
    </source>
</evidence>
<dbReference type="Ensembl" id="ENSSSCT00055022901.1">
    <property type="protein sequence ID" value="ENSSSCP00055018103.1"/>
    <property type="gene ID" value="ENSSSCG00055011731.1"/>
</dbReference>
<dbReference type="Ensembl" id="ENSSSCT00025056882.1">
    <property type="protein sequence ID" value="ENSSSCP00025024056.1"/>
    <property type="gene ID" value="ENSSSCG00025042026.1"/>
</dbReference>
<dbReference type="Proteomes" id="UP000694727">
    <property type="component" value="Unplaced"/>
</dbReference>
<dbReference type="AlphaFoldDB" id="A0A8D0S0B5"/>
<dbReference type="Proteomes" id="UP000694724">
    <property type="component" value="Unplaced"/>
</dbReference>
<dbReference type="Ensembl" id="ENSSSCT00045047009.1">
    <property type="protein sequence ID" value="ENSSSCP00045032639.1"/>
    <property type="gene ID" value="ENSSSCG00045027626.1"/>
</dbReference>
<dbReference type="Proteomes" id="UP000694720">
    <property type="component" value="Unplaced"/>
</dbReference>
<organism evidence="1 2">
    <name type="scientific">Sus scrofa</name>
    <name type="common">Pig</name>
    <dbReference type="NCBI Taxonomy" id="9823"/>
    <lineage>
        <taxon>Eukaryota</taxon>
        <taxon>Metazoa</taxon>
        <taxon>Chordata</taxon>
        <taxon>Craniata</taxon>
        <taxon>Vertebrata</taxon>
        <taxon>Euteleostomi</taxon>
        <taxon>Mammalia</taxon>
        <taxon>Eutheria</taxon>
        <taxon>Laurasiatheria</taxon>
        <taxon>Artiodactyla</taxon>
        <taxon>Suina</taxon>
        <taxon>Suidae</taxon>
        <taxon>Sus</taxon>
    </lineage>
</organism>
<dbReference type="PANTHER" id="PTHR19446">
    <property type="entry name" value="REVERSE TRANSCRIPTASES"/>
    <property type="match status" value="1"/>
</dbReference>
<reference evidence="1" key="1">
    <citation type="submission" date="2025-05" db="UniProtKB">
        <authorList>
            <consortium name="Ensembl"/>
        </authorList>
    </citation>
    <scope>IDENTIFICATION</scope>
</reference>
<dbReference type="Ensembl" id="ENSSSCT00065014003.1">
    <property type="protein sequence ID" value="ENSSSCP00065005706.1"/>
    <property type="gene ID" value="ENSSSCG00065010550.1"/>
</dbReference>
<evidence type="ECO:0000313" key="2">
    <source>
        <dbReference type="Proteomes" id="UP000694727"/>
    </source>
</evidence>
<dbReference type="Proteomes" id="UP000694725">
    <property type="component" value="Unplaced"/>
</dbReference>
<dbReference type="Proteomes" id="UP000694728">
    <property type="component" value="Unplaced"/>
</dbReference>
<dbReference type="Ensembl" id="ENSSSCT00035037317.1">
    <property type="protein sequence ID" value="ENSSSCP00035014879.1"/>
    <property type="gene ID" value="ENSSSCG00035028213.1"/>
</dbReference>
<protein>
    <recommendedName>
        <fullName evidence="3">Reverse transcriptase domain-containing protein</fullName>
    </recommendedName>
</protein>
<name>A0A8D0S0B5_PIG</name>
<evidence type="ECO:0000313" key="1">
    <source>
        <dbReference type="Ensembl" id="ENSSSCP00025024056.1"/>
    </source>
</evidence>